<evidence type="ECO:0000313" key="5">
    <source>
        <dbReference type="Proteomes" id="UP001500729"/>
    </source>
</evidence>
<keyword evidence="5" id="KW-1185">Reference proteome</keyword>
<comment type="caution">
    <text evidence="4">The sequence shown here is derived from an EMBL/GenBank/DDBJ whole genome shotgun (WGS) entry which is preliminary data.</text>
</comment>
<evidence type="ECO:0000259" key="3">
    <source>
        <dbReference type="PROSITE" id="PS51186"/>
    </source>
</evidence>
<name>A0ABN1C7K3_SACER</name>
<dbReference type="Pfam" id="PF00583">
    <property type="entry name" value="Acetyltransf_1"/>
    <property type="match status" value="1"/>
</dbReference>
<feature type="domain" description="N-acetyltransferase" evidence="3">
    <location>
        <begin position="4"/>
        <end position="181"/>
    </location>
</feature>
<reference evidence="4 5" key="1">
    <citation type="journal article" date="2019" name="Int. J. Syst. Evol. Microbiol.">
        <title>The Global Catalogue of Microorganisms (GCM) 10K type strain sequencing project: providing services to taxonomists for standard genome sequencing and annotation.</title>
        <authorList>
            <consortium name="The Broad Institute Genomics Platform"/>
            <consortium name="The Broad Institute Genome Sequencing Center for Infectious Disease"/>
            <person name="Wu L."/>
            <person name="Ma J."/>
        </authorList>
    </citation>
    <scope>NUCLEOTIDE SEQUENCE [LARGE SCALE GENOMIC DNA]</scope>
    <source>
        <strain evidence="4 5">JCM 10303</strain>
    </source>
</reference>
<organism evidence="4 5">
    <name type="scientific">Saccharopolyspora erythraea</name>
    <name type="common">Streptomyces erythraeus</name>
    <dbReference type="NCBI Taxonomy" id="1836"/>
    <lineage>
        <taxon>Bacteria</taxon>
        <taxon>Bacillati</taxon>
        <taxon>Actinomycetota</taxon>
        <taxon>Actinomycetes</taxon>
        <taxon>Pseudonocardiales</taxon>
        <taxon>Pseudonocardiaceae</taxon>
        <taxon>Saccharopolyspora</taxon>
    </lineage>
</organism>
<dbReference type="Proteomes" id="UP001500729">
    <property type="component" value="Unassembled WGS sequence"/>
</dbReference>
<evidence type="ECO:0000256" key="1">
    <source>
        <dbReference type="ARBA" id="ARBA00022679"/>
    </source>
</evidence>
<keyword evidence="2" id="KW-0012">Acyltransferase</keyword>
<dbReference type="EMBL" id="BAAAGS010000004">
    <property type="protein sequence ID" value="GAA0513272.1"/>
    <property type="molecule type" value="Genomic_DNA"/>
</dbReference>
<evidence type="ECO:0000313" key="4">
    <source>
        <dbReference type="EMBL" id="GAA0513272.1"/>
    </source>
</evidence>
<dbReference type="PROSITE" id="PS51186">
    <property type="entry name" value="GNAT"/>
    <property type="match status" value="1"/>
</dbReference>
<evidence type="ECO:0000256" key="2">
    <source>
        <dbReference type="ARBA" id="ARBA00023315"/>
    </source>
</evidence>
<dbReference type="RefSeq" id="WP_009950463.1">
    <property type="nucleotide sequence ID" value="NZ_BAAAGS010000004.1"/>
</dbReference>
<accession>A0ABN1C7K3</accession>
<gene>
    <name evidence="4" type="ORF">GCM10009533_10220</name>
</gene>
<dbReference type="InterPro" id="IPR050832">
    <property type="entry name" value="Bact_Acetyltransf"/>
</dbReference>
<dbReference type="SUPFAM" id="SSF55729">
    <property type="entry name" value="Acyl-CoA N-acyltransferases (Nat)"/>
    <property type="match status" value="1"/>
</dbReference>
<dbReference type="InterPro" id="IPR000182">
    <property type="entry name" value="GNAT_dom"/>
</dbReference>
<sequence>MAEADVRVAGPDDAAEIARIQLTTWRTAYADVLPEDVLAGLDPFETESQWRHALTEGPASVLVATEGEWLVGFCAAGFAPEAETAAADGTAPADAATVALVSTLLVEPRWGRRGHGGRLLGAMAQRLSAEGATRGITWVPEADTASTGFYASVGWQPDGTVRTLDAGGRPLRELRLSGSLDLRFERS</sequence>
<dbReference type="PANTHER" id="PTHR43877">
    <property type="entry name" value="AMINOALKYLPHOSPHONATE N-ACETYLTRANSFERASE-RELATED-RELATED"/>
    <property type="match status" value="1"/>
</dbReference>
<protein>
    <submittedName>
        <fullName evidence="4">GNAT family N-acetyltransferase</fullName>
    </submittedName>
</protein>
<keyword evidence="1" id="KW-0808">Transferase</keyword>
<dbReference type="Gene3D" id="3.40.630.30">
    <property type="match status" value="1"/>
</dbReference>
<proteinExistence type="predicted"/>
<dbReference type="InterPro" id="IPR016181">
    <property type="entry name" value="Acyl_CoA_acyltransferase"/>
</dbReference>